<evidence type="ECO:0000313" key="2">
    <source>
        <dbReference type="EMBL" id="KAI0500629.1"/>
    </source>
</evidence>
<accession>A0A8T3AWE7</accession>
<organism evidence="2 3">
    <name type="scientific">Dendrobium nobile</name>
    <name type="common">Orchid</name>
    <dbReference type="NCBI Taxonomy" id="94219"/>
    <lineage>
        <taxon>Eukaryota</taxon>
        <taxon>Viridiplantae</taxon>
        <taxon>Streptophyta</taxon>
        <taxon>Embryophyta</taxon>
        <taxon>Tracheophyta</taxon>
        <taxon>Spermatophyta</taxon>
        <taxon>Magnoliopsida</taxon>
        <taxon>Liliopsida</taxon>
        <taxon>Asparagales</taxon>
        <taxon>Orchidaceae</taxon>
        <taxon>Epidendroideae</taxon>
        <taxon>Malaxideae</taxon>
        <taxon>Dendrobiinae</taxon>
        <taxon>Dendrobium</taxon>
    </lineage>
</organism>
<evidence type="ECO:0000313" key="3">
    <source>
        <dbReference type="Proteomes" id="UP000829196"/>
    </source>
</evidence>
<feature type="domain" description="NmrA-like" evidence="1">
    <location>
        <begin position="63"/>
        <end position="260"/>
    </location>
</feature>
<dbReference type="OrthoDB" id="419598at2759"/>
<protein>
    <recommendedName>
        <fullName evidence="1">NmrA-like domain-containing protein</fullName>
    </recommendedName>
</protein>
<comment type="caution">
    <text evidence="2">The sequence shown here is derived from an EMBL/GenBank/DDBJ whole genome shotgun (WGS) entry which is preliminary data.</text>
</comment>
<dbReference type="InterPro" id="IPR050608">
    <property type="entry name" value="NmrA-type/Isoflavone_red_sf"/>
</dbReference>
<dbReference type="InterPro" id="IPR036291">
    <property type="entry name" value="NAD(P)-bd_dom_sf"/>
</dbReference>
<evidence type="ECO:0000259" key="1">
    <source>
        <dbReference type="Pfam" id="PF05368"/>
    </source>
</evidence>
<dbReference type="Pfam" id="PF05368">
    <property type="entry name" value="NmrA"/>
    <property type="match status" value="2"/>
</dbReference>
<keyword evidence="3" id="KW-1185">Reference proteome</keyword>
<proteinExistence type="predicted"/>
<dbReference type="AlphaFoldDB" id="A0A8T3AWE7"/>
<dbReference type="Gene3D" id="3.90.25.10">
    <property type="entry name" value="UDP-galactose 4-epimerase, domain 1"/>
    <property type="match status" value="1"/>
</dbReference>
<sequence length="265" mass="29650">MAADSSRVLVIGSTGYFGKFMVDASLRLGHPTFALVRESTQASDPEKAKVIESFKSRGVNIIYRYFPSEFGFDVERLDIMEPAKSILDVKARVRQRLREEGVPHTIVCGALAANWYFLPRIGQVEASGPPTDKVCILGDGNTKVVLVREEDTATYTIKAADDPRTLNKIMYLRPPGCVITHNEMIDLWEKKTGKKFDRIHIPEQEVIKKIQEGPVDMRGSYMIAHAGFVKGQSIIDIDTSFGVEASELYPEVKYASIDELLDSYL</sequence>
<gene>
    <name evidence="2" type="ORF">KFK09_018845</name>
</gene>
<dbReference type="InterPro" id="IPR008030">
    <property type="entry name" value="NmrA-like"/>
</dbReference>
<dbReference type="Gene3D" id="3.40.50.720">
    <property type="entry name" value="NAD(P)-binding Rossmann-like Domain"/>
    <property type="match status" value="2"/>
</dbReference>
<dbReference type="Proteomes" id="UP000829196">
    <property type="component" value="Unassembled WGS sequence"/>
</dbReference>
<dbReference type="PANTHER" id="PTHR43349:SF30">
    <property type="entry name" value="NMRA-LIKE DOMAIN-CONTAINING PROTEIN"/>
    <property type="match status" value="1"/>
</dbReference>
<reference evidence="2" key="1">
    <citation type="journal article" date="2022" name="Front. Genet.">
        <title>Chromosome-Scale Assembly of the Dendrobium nobile Genome Provides Insights Into the Molecular Mechanism of the Biosynthesis of the Medicinal Active Ingredient of Dendrobium.</title>
        <authorList>
            <person name="Xu Q."/>
            <person name="Niu S.-C."/>
            <person name="Li K.-L."/>
            <person name="Zheng P.-J."/>
            <person name="Zhang X.-J."/>
            <person name="Jia Y."/>
            <person name="Liu Y."/>
            <person name="Niu Y.-X."/>
            <person name="Yu L.-H."/>
            <person name="Chen D.-F."/>
            <person name="Zhang G.-Q."/>
        </authorList>
    </citation>
    <scope>NUCLEOTIDE SEQUENCE</scope>
    <source>
        <tissue evidence="2">Leaf</tissue>
    </source>
</reference>
<dbReference type="PANTHER" id="PTHR43349">
    <property type="entry name" value="PINORESINOL REDUCTASE-RELATED"/>
    <property type="match status" value="1"/>
</dbReference>
<feature type="domain" description="NmrA-like" evidence="1">
    <location>
        <begin position="5"/>
        <end position="62"/>
    </location>
</feature>
<dbReference type="EMBL" id="JAGYWB010000013">
    <property type="protein sequence ID" value="KAI0500629.1"/>
    <property type="molecule type" value="Genomic_DNA"/>
</dbReference>
<dbReference type="SUPFAM" id="SSF51735">
    <property type="entry name" value="NAD(P)-binding Rossmann-fold domains"/>
    <property type="match status" value="1"/>
</dbReference>
<name>A0A8T3AWE7_DENNO</name>
<dbReference type="SMR" id="A0A8T3AWE7"/>